<dbReference type="Pfam" id="PF02894">
    <property type="entry name" value="GFO_IDH_MocA_C"/>
    <property type="match status" value="1"/>
</dbReference>
<dbReference type="STRING" id="763034.HMPREF9446_02516"/>
<dbReference type="InterPro" id="IPR000683">
    <property type="entry name" value="Gfo/Idh/MocA-like_OxRdtase_N"/>
</dbReference>
<feature type="non-terminal residue" evidence="5">
    <location>
        <position position="1"/>
    </location>
</feature>
<feature type="domain" description="Gfo/Idh/MocA-like oxidoreductase N-terminal" evidence="3">
    <location>
        <begin position="44"/>
        <end position="159"/>
    </location>
</feature>
<dbReference type="GO" id="GO:0000166">
    <property type="term" value="F:nucleotide binding"/>
    <property type="evidence" value="ECO:0007669"/>
    <property type="project" value="InterPro"/>
</dbReference>
<accession>F3PUP3</accession>
<keyword evidence="6" id="KW-1185">Reference proteome</keyword>
<feature type="domain" description="Gfo/Idh/MocA-like oxidoreductase C-terminal" evidence="4">
    <location>
        <begin position="172"/>
        <end position="390"/>
    </location>
</feature>
<sequence length="391" mass="44259">GGRLPGTPFPYCAWNEKSIYIYSSTHIIFLFLFEEKENFMDKIKIGLAAYGMSGQIFHAPFISCNPHFDLVAITERSKNLSWERYPDVRITRSFDELIGMDELDMVVVNTPDVTHYDYARRALEAGKHVIVEKPFTMTAAEGDELVSFAAKKGLVLSVYQNRRWDSDFLTIKEILAKGLLGRLVEFESTFSRYRNFIKPNTWKETGESGGGLTYNLGAHIIDQAVQLFGMPEALFADIATLRDNGKVDDYFVIHFLKPSEYPGVKVTLKASYLMCEAEPRFILHGTEGSYVKFGLDPQEADLTKGLLPNTPHWGEEDQDFWGMIHTEKEGNVFRGKYPSLPGNYGAFYENIYQHLYGGAVLQSHAKEVVGVIRLIEAAKKSSRMQRVVSLA</sequence>
<dbReference type="EMBL" id="AFBN01000047">
    <property type="protein sequence ID" value="EGF56114.1"/>
    <property type="molecule type" value="Genomic_DNA"/>
</dbReference>
<gene>
    <name evidence="5" type="ORF">HMPREF9446_02516</name>
</gene>
<dbReference type="InterPro" id="IPR051317">
    <property type="entry name" value="Gfo/Idh/MocA_oxidoreduct"/>
</dbReference>
<dbReference type="AlphaFoldDB" id="F3PUP3"/>
<dbReference type="Gene3D" id="3.40.50.720">
    <property type="entry name" value="NAD(P)-binding Rossmann-like Domain"/>
    <property type="match status" value="1"/>
</dbReference>
<evidence type="ECO:0000259" key="4">
    <source>
        <dbReference type="Pfam" id="PF02894"/>
    </source>
</evidence>
<comment type="similarity">
    <text evidence="1">Belongs to the Gfo/Idh/MocA family.</text>
</comment>
<dbReference type="HOGENOM" id="CLU_704969_0_0_10"/>
<evidence type="ECO:0000313" key="5">
    <source>
        <dbReference type="EMBL" id="EGF56114.1"/>
    </source>
</evidence>
<dbReference type="eggNOG" id="COG0673">
    <property type="taxonomic scope" value="Bacteria"/>
</dbReference>
<evidence type="ECO:0000256" key="1">
    <source>
        <dbReference type="ARBA" id="ARBA00010928"/>
    </source>
</evidence>
<keyword evidence="2" id="KW-0560">Oxidoreductase</keyword>
<evidence type="ECO:0000256" key="2">
    <source>
        <dbReference type="ARBA" id="ARBA00023002"/>
    </source>
</evidence>
<reference evidence="5 6" key="1">
    <citation type="submission" date="2011-02" db="EMBL/GenBank/DDBJ databases">
        <authorList>
            <person name="Weinstock G."/>
            <person name="Sodergren E."/>
            <person name="Clifton S."/>
            <person name="Fulton L."/>
            <person name="Fulton B."/>
            <person name="Courtney L."/>
            <person name="Fronick C."/>
            <person name="Harrison M."/>
            <person name="Strong C."/>
            <person name="Farmer C."/>
            <person name="Delahaunty K."/>
            <person name="Markovic C."/>
            <person name="Hall O."/>
            <person name="Minx P."/>
            <person name="Tomlinson C."/>
            <person name="Mitreva M."/>
            <person name="Hou S."/>
            <person name="Chen J."/>
            <person name="Wollam A."/>
            <person name="Pepin K.H."/>
            <person name="Johnson M."/>
            <person name="Bhonagiri V."/>
            <person name="Zhang X."/>
            <person name="Suruliraj S."/>
            <person name="Warren W."/>
            <person name="Chinwalla A."/>
            <person name="Mardis E.R."/>
            <person name="Wilson R.K."/>
        </authorList>
    </citation>
    <scope>NUCLEOTIDE SEQUENCE [LARGE SCALE GENOMIC DNA]</scope>
    <source>
        <strain evidence="5 6">YIT 12057</strain>
    </source>
</reference>
<dbReference type="InterPro" id="IPR036291">
    <property type="entry name" value="NAD(P)-bd_dom_sf"/>
</dbReference>
<dbReference type="GO" id="GO:0016491">
    <property type="term" value="F:oxidoreductase activity"/>
    <property type="evidence" value="ECO:0007669"/>
    <property type="project" value="UniProtKB-KW"/>
</dbReference>
<protein>
    <submittedName>
        <fullName evidence="5">Oxidoreductase, NAD-binding domain protein</fullName>
    </submittedName>
</protein>
<evidence type="ECO:0000259" key="3">
    <source>
        <dbReference type="Pfam" id="PF01408"/>
    </source>
</evidence>
<dbReference type="Pfam" id="PF01408">
    <property type="entry name" value="GFO_IDH_MocA"/>
    <property type="match status" value="1"/>
</dbReference>
<dbReference type="PANTHER" id="PTHR43708">
    <property type="entry name" value="CONSERVED EXPRESSED OXIDOREDUCTASE (EUROFUNG)"/>
    <property type="match status" value="1"/>
</dbReference>
<name>F3PUP3_9BACE</name>
<dbReference type="Proteomes" id="UP000003416">
    <property type="component" value="Unassembled WGS sequence"/>
</dbReference>
<dbReference type="PANTHER" id="PTHR43708:SF5">
    <property type="entry name" value="CONSERVED EXPRESSED OXIDOREDUCTASE (EUROFUNG)-RELATED"/>
    <property type="match status" value="1"/>
</dbReference>
<dbReference type="SUPFAM" id="SSF51735">
    <property type="entry name" value="NAD(P)-binding Rossmann-fold domains"/>
    <property type="match status" value="1"/>
</dbReference>
<organism evidence="5 6">
    <name type="scientific">Bacteroides fluxus YIT 12057</name>
    <dbReference type="NCBI Taxonomy" id="763034"/>
    <lineage>
        <taxon>Bacteria</taxon>
        <taxon>Pseudomonadati</taxon>
        <taxon>Bacteroidota</taxon>
        <taxon>Bacteroidia</taxon>
        <taxon>Bacteroidales</taxon>
        <taxon>Bacteroidaceae</taxon>
        <taxon>Bacteroides</taxon>
    </lineage>
</organism>
<dbReference type="Gene3D" id="3.30.360.10">
    <property type="entry name" value="Dihydrodipicolinate Reductase, domain 2"/>
    <property type="match status" value="1"/>
</dbReference>
<comment type="caution">
    <text evidence="5">The sequence shown here is derived from an EMBL/GenBank/DDBJ whole genome shotgun (WGS) entry which is preliminary data.</text>
</comment>
<evidence type="ECO:0000313" key="6">
    <source>
        <dbReference type="Proteomes" id="UP000003416"/>
    </source>
</evidence>
<proteinExistence type="inferred from homology"/>
<dbReference type="InterPro" id="IPR004104">
    <property type="entry name" value="Gfo/Idh/MocA-like_OxRdtase_C"/>
</dbReference>